<keyword evidence="9" id="KW-1185">Reference proteome</keyword>
<gene>
    <name evidence="8" type="ORF">GMST_05690</name>
</gene>
<organism evidence="8 9">
    <name type="scientific">Geomonas silvestris</name>
    <dbReference type="NCBI Taxonomy" id="2740184"/>
    <lineage>
        <taxon>Bacteria</taxon>
        <taxon>Pseudomonadati</taxon>
        <taxon>Thermodesulfobacteriota</taxon>
        <taxon>Desulfuromonadia</taxon>
        <taxon>Geobacterales</taxon>
        <taxon>Geobacteraceae</taxon>
        <taxon>Geomonas</taxon>
    </lineage>
</organism>
<dbReference type="RefSeq" id="WP_246399172.1">
    <property type="nucleotide sequence ID" value="NZ_BLXX01000001.1"/>
</dbReference>
<evidence type="ECO:0000259" key="7">
    <source>
        <dbReference type="Pfam" id="PF09335"/>
    </source>
</evidence>
<comment type="subcellular location">
    <subcellularLocation>
        <location evidence="1 6">Cell membrane</location>
        <topology evidence="1 6">Multi-pass membrane protein</topology>
    </subcellularLocation>
</comment>
<feature type="transmembrane region" description="Helical" evidence="6">
    <location>
        <begin position="195"/>
        <end position="215"/>
    </location>
</feature>
<evidence type="ECO:0000256" key="5">
    <source>
        <dbReference type="ARBA" id="ARBA00023136"/>
    </source>
</evidence>
<protein>
    <recommendedName>
        <fullName evidence="6">TVP38/TMEM64 family membrane protein</fullName>
    </recommendedName>
</protein>
<evidence type="ECO:0000256" key="6">
    <source>
        <dbReference type="RuleBase" id="RU366058"/>
    </source>
</evidence>
<feature type="transmembrane region" description="Helical" evidence="6">
    <location>
        <begin position="163"/>
        <end position="183"/>
    </location>
</feature>
<evidence type="ECO:0000313" key="9">
    <source>
        <dbReference type="Proteomes" id="UP000556026"/>
    </source>
</evidence>
<dbReference type="PANTHER" id="PTHR12677">
    <property type="entry name" value="GOLGI APPARATUS MEMBRANE PROTEIN TVP38-RELATED"/>
    <property type="match status" value="1"/>
</dbReference>
<sequence>MTAHNLRLLVALVLLVVACLAAFLLREALSLAALKEHRELLLGFIEENYLEAVLCFVGLYLATALFLPGALVLTLTGGMLFGLPAVLYVNLGATSGAVLAFLAARYLVRDWVQRRFREPLARLNRELAERGGSYLLTLRILPVLPFFAVNYCAGISRIPLRTFIWTTSLGILPGSCIYTYLGTQLRRVNEVRDLVSGRILAGLGMLALLALAPVLRHHFLKK</sequence>
<keyword evidence="5 6" id="KW-0472">Membrane</keyword>
<dbReference type="PROSITE" id="PS51257">
    <property type="entry name" value="PROKAR_LIPOPROTEIN"/>
    <property type="match status" value="1"/>
</dbReference>
<dbReference type="PANTHER" id="PTHR12677:SF59">
    <property type="entry name" value="GOLGI APPARATUS MEMBRANE PROTEIN TVP38-RELATED"/>
    <property type="match status" value="1"/>
</dbReference>
<feature type="transmembrane region" description="Helical" evidence="6">
    <location>
        <begin position="48"/>
        <end position="73"/>
    </location>
</feature>
<keyword evidence="3 6" id="KW-0812">Transmembrane</keyword>
<dbReference type="Proteomes" id="UP000556026">
    <property type="component" value="Unassembled WGS sequence"/>
</dbReference>
<feature type="transmembrane region" description="Helical" evidence="6">
    <location>
        <begin position="85"/>
        <end position="108"/>
    </location>
</feature>
<feature type="domain" description="VTT" evidence="7">
    <location>
        <begin position="71"/>
        <end position="183"/>
    </location>
</feature>
<dbReference type="InterPro" id="IPR032816">
    <property type="entry name" value="VTT_dom"/>
</dbReference>
<keyword evidence="4 6" id="KW-1133">Transmembrane helix</keyword>
<dbReference type="AlphaFoldDB" id="A0A6V8MEH8"/>
<proteinExistence type="inferred from homology"/>
<accession>A0A6V8MEH8</accession>
<dbReference type="Pfam" id="PF09335">
    <property type="entry name" value="VTT_dom"/>
    <property type="match status" value="1"/>
</dbReference>
<name>A0A6V8MEH8_9BACT</name>
<evidence type="ECO:0000256" key="4">
    <source>
        <dbReference type="ARBA" id="ARBA00022989"/>
    </source>
</evidence>
<comment type="caution">
    <text evidence="8">The sequence shown here is derived from an EMBL/GenBank/DDBJ whole genome shotgun (WGS) entry which is preliminary data.</text>
</comment>
<keyword evidence="2 6" id="KW-1003">Cell membrane</keyword>
<reference evidence="9" key="1">
    <citation type="submission" date="2020-06" db="EMBL/GenBank/DDBJ databases">
        <title>Draft genomic sequence of Geomonas sp. Red330.</title>
        <authorList>
            <person name="Itoh H."/>
            <person name="Zhenxing X."/>
            <person name="Ushijima N."/>
            <person name="Masuda Y."/>
            <person name="Shiratori Y."/>
            <person name="Senoo K."/>
        </authorList>
    </citation>
    <scope>NUCLEOTIDE SEQUENCE [LARGE SCALE GENOMIC DNA]</scope>
    <source>
        <strain evidence="9">Red330</strain>
    </source>
</reference>
<dbReference type="GO" id="GO:0005886">
    <property type="term" value="C:plasma membrane"/>
    <property type="evidence" value="ECO:0007669"/>
    <property type="project" value="UniProtKB-SubCell"/>
</dbReference>
<evidence type="ECO:0000313" key="8">
    <source>
        <dbReference type="EMBL" id="GFO58244.1"/>
    </source>
</evidence>
<comment type="similarity">
    <text evidence="6">Belongs to the TVP38/TMEM64 family.</text>
</comment>
<feature type="transmembrane region" description="Helical" evidence="6">
    <location>
        <begin position="132"/>
        <end position="151"/>
    </location>
</feature>
<evidence type="ECO:0000256" key="2">
    <source>
        <dbReference type="ARBA" id="ARBA00022475"/>
    </source>
</evidence>
<dbReference type="EMBL" id="BLXX01000001">
    <property type="protein sequence ID" value="GFO58244.1"/>
    <property type="molecule type" value="Genomic_DNA"/>
</dbReference>
<evidence type="ECO:0000256" key="1">
    <source>
        <dbReference type="ARBA" id="ARBA00004651"/>
    </source>
</evidence>
<evidence type="ECO:0000256" key="3">
    <source>
        <dbReference type="ARBA" id="ARBA00022692"/>
    </source>
</evidence>
<dbReference type="InterPro" id="IPR015414">
    <property type="entry name" value="TMEM64"/>
</dbReference>